<accession>A0A3G5A0H5</accession>
<keyword evidence="1" id="KW-1133">Transmembrane helix</keyword>
<reference evidence="2" key="1">
    <citation type="submission" date="2018-10" db="EMBL/GenBank/DDBJ databases">
        <title>Hidden diversity of soil giant viruses.</title>
        <authorList>
            <person name="Schulz F."/>
            <person name="Alteio L."/>
            <person name="Goudeau D."/>
            <person name="Ryan E.M."/>
            <person name="Malmstrom R.R."/>
            <person name="Blanchard J."/>
            <person name="Woyke T."/>
        </authorList>
    </citation>
    <scope>NUCLEOTIDE SEQUENCE</scope>
    <source>
        <strain evidence="2">FNV1</strain>
    </source>
</reference>
<organism evidence="2">
    <name type="scientific">Faunusvirus sp</name>
    <dbReference type="NCBI Taxonomy" id="2487766"/>
    <lineage>
        <taxon>Viruses</taxon>
        <taxon>Varidnaviria</taxon>
        <taxon>Bamfordvirae</taxon>
        <taxon>Nucleocytoviricota</taxon>
        <taxon>Megaviricetes</taxon>
        <taxon>Imitervirales</taxon>
        <taxon>Mimiviridae</taxon>
    </lineage>
</organism>
<proteinExistence type="predicted"/>
<evidence type="ECO:0000313" key="2">
    <source>
        <dbReference type="EMBL" id="AYV79069.1"/>
    </source>
</evidence>
<gene>
    <name evidence="2" type="ORF">Faunusvirus2_16</name>
</gene>
<protein>
    <submittedName>
        <fullName evidence="2">Uncharacterized protein</fullName>
    </submittedName>
</protein>
<evidence type="ECO:0000256" key="1">
    <source>
        <dbReference type="SAM" id="Phobius"/>
    </source>
</evidence>
<dbReference type="EMBL" id="MK072133">
    <property type="protein sequence ID" value="AYV79069.1"/>
    <property type="molecule type" value="Genomic_DNA"/>
</dbReference>
<keyword evidence="1" id="KW-0472">Membrane</keyword>
<keyword evidence="1" id="KW-0812">Transmembrane</keyword>
<sequence>MTSPPISLTRQHVKSGKSKKSYNKCHYAISTFLLWTMLASYILLFMTCGRYQFTHGEWRKIHDHNIKVKFTNATVIDYSYDPIMHDNMPCISGRVVYNDYCRADVIKCHTIHETMEFVKTNYPVNTVNTIGYIDGDKICTDIWPDTYNMQYNVENTTRNITILIVIFISAILLQKLFQMCLYK</sequence>
<name>A0A3G5A0H5_9VIRU</name>
<feature type="transmembrane region" description="Helical" evidence="1">
    <location>
        <begin position="160"/>
        <end position="177"/>
    </location>
</feature>
<feature type="transmembrane region" description="Helical" evidence="1">
    <location>
        <begin position="27"/>
        <end position="46"/>
    </location>
</feature>